<feature type="domain" description="Polysaccharide biosynthesis protein CapD-like" evidence="3">
    <location>
        <begin position="300"/>
        <end position="595"/>
    </location>
</feature>
<dbReference type="PANTHER" id="PTHR43318">
    <property type="entry name" value="UDP-N-ACETYLGLUCOSAMINE 4,6-DEHYDRATASE"/>
    <property type="match status" value="1"/>
</dbReference>
<dbReference type="InterPro" id="IPR051203">
    <property type="entry name" value="Polysaccharide_Synthase-Rel"/>
</dbReference>
<feature type="transmembrane region" description="Helical" evidence="2">
    <location>
        <begin position="26"/>
        <end position="47"/>
    </location>
</feature>
<dbReference type="InterPro" id="IPR036291">
    <property type="entry name" value="NAD(P)-bd_dom_sf"/>
</dbReference>
<evidence type="ECO:0000256" key="2">
    <source>
        <dbReference type="SAM" id="Phobius"/>
    </source>
</evidence>
<comment type="similarity">
    <text evidence="1">Belongs to the polysaccharide synthase family.</text>
</comment>
<evidence type="ECO:0000259" key="3">
    <source>
        <dbReference type="Pfam" id="PF02719"/>
    </source>
</evidence>
<gene>
    <name evidence="4" type="ORF">FHT02_004035</name>
</gene>
<evidence type="ECO:0000256" key="1">
    <source>
        <dbReference type="ARBA" id="ARBA00007430"/>
    </source>
</evidence>
<name>A0A840YSX2_9SPHN</name>
<dbReference type="Proteomes" id="UP000527143">
    <property type="component" value="Unassembled WGS sequence"/>
</dbReference>
<accession>A0A840YSX2</accession>
<feature type="transmembrane region" description="Helical" evidence="2">
    <location>
        <begin position="59"/>
        <end position="82"/>
    </location>
</feature>
<keyword evidence="2" id="KW-1133">Transmembrane helix</keyword>
<dbReference type="Pfam" id="PF02719">
    <property type="entry name" value="Polysacc_synt_2"/>
    <property type="match status" value="1"/>
</dbReference>
<keyword evidence="2" id="KW-0812">Transmembrane</keyword>
<keyword evidence="5" id="KW-1185">Reference proteome</keyword>
<dbReference type="CDD" id="cd05237">
    <property type="entry name" value="UDP_invert_4-6DH_SDR_e"/>
    <property type="match status" value="1"/>
</dbReference>
<evidence type="ECO:0000313" key="4">
    <source>
        <dbReference type="EMBL" id="MBB5712774.1"/>
    </source>
</evidence>
<dbReference type="AlphaFoldDB" id="A0A840YSX2"/>
<sequence length="646" mass="71178">MSSMWNIIEPTIFAVLRYLVGVGRTVKLFLVMANDALLCVIAVWIAFSLRLGEWVLSSRAVLAVIAVSLAAWLTIFTLSGIYRSVVRFMGARTMVNIVTSCMMIGVVLALVSLANFVPSVPRTVAVIQPLVFSVLLIMSRLVARYVFFDLLNQKSFFGQRQRVFIYGAGSSGRQLALSLRYEGNMLLCGYLDDDARMAGKHLDGARVYKADNVAELIDRHEIDMVLLAIPRISRQEREKLVRKFEDISVRVLTLPAISNLLDGSISVGDLREIEITDLLGRDPVPPNQHLLHKTVTGRSVMVTGAGGSIGSELCRQISQLEPTDIILVEMTEHALYLIEGELREAEKQGMLSGSVAIHAELGSIADHDTARRLFDRWKPATVFHAAAYKHVPLVEENVIAGMRNNILGTLQCALHADRVGVQNFILVSTDKAVRPTNVMGASKRVCELILQALNGRGSGTLFAIVRFGNVLGSSGSVVPRFQRQIRQGGPVTLTHRDVTRYFMTIPEAAQLVIQAGAMAEGGEVYVLDMGQPIRIYDLARTMINLSGLSVRDAANPDGDIEICEIGLRKGEKLYEELLIGNSPRPTDHSRIMQAREAHIDWPILNNYLHDLQDVLSQGDREASLVILSMLVPEYNGSQARRSSNAA</sequence>
<protein>
    <submittedName>
        <fullName evidence="4">FlaA1/EpsC-like NDP-sugar epimerase</fullName>
    </submittedName>
</protein>
<dbReference type="Gene3D" id="3.40.50.720">
    <property type="entry name" value="NAD(P)-binding Rossmann-like Domain"/>
    <property type="match status" value="2"/>
</dbReference>
<dbReference type="PANTHER" id="PTHR43318:SF1">
    <property type="entry name" value="POLYSACCHARIDE BIOSYNTHESIS PROTEIN EPSC-RELATED"/>
    <property type="match status" value="1"/>
</dbReference>
<keyword evidence="2" id="KW-0472">Membrane</keyword>
<comment type="caution">
    <text evidence="4">The sequence shown here is derived from an EMBL/GenBank/DDBJ whole genome shotgun (WGS) entry which is preliminary data.</text>
</comment>
<organism evidence="4 5">
    <name type="scientific">Sphingomonas xinjiangensis</name>
    <dbReference type="NCBI Taxonomy" id="643568"/>
    <lineage>
        <taxon>Bacteria</taxon>
        <taxon>Pseudomonadati</taxon>
        <taxon>Pseudomonadota</taxon>
        <taxon>Alphaproteobacteria</taxon>
        <taxon>Sphingomonadales</taxon>
        <taxon>Sphingomonadaceae</taxon>
        <taxon>Sphingomonas</taxon>
    </lineage>
</organism>
<feature type="transmembrane region" description="Helical" evidence="2">
    <location>
        <begin position="94"/>
        <end position="114"/>
    </location>
</feature>
<dbReference type="SUPFAM" id="SSF51735">
    <property type="entry name" value="NAD(P)-binding Rossmann-fold domains"/>
    <property type="match status" value="2"/>
</dbReference>
<dbReference type="Pfam" id="PF13727">
    <property type="entry name" value="CoA_binding_3"/>
    <property type="match status" value="1"/>
</dbReference>
<dbReference type="EMBL" id="JACIJF010000025">
    <property type="protein sequence ID" value="MBB5712774.1"/>
    <property type="molecule type" value="Genomic_DNA"/>
</dbReference>
<evidence type="ECO:0000313" key="5">
    <source>
        <dbReference type="Proteomes" id="UP000527143"/>
    </source>
</evidence>
<proteinExistence type="inferred from homology"/>
<dbReference type="InterPro" id="IPR003869">
    <property type="entry name" value="Polysac_CapD-like"/>
</dbReference>
<reference evidence="4 5" key="1">
    <citation type="submission" date="2020-08" db="EMBL/GenBank/DDBJ databases">
        <title>Genomic Encyclopedia of Type Strains, Phase IV (KMG-IV): sequencing the most valuable type-strain genomes for metagenomic binning, comparative biology and taxonomic classification.</title>
        <authorList>
            <person name="Goeker M."/>
        </authorList>
    </citation>
    <scope>NUCLEOTIDE SEQUENCE [LARGE SCALE GENOMIC DNA]</scope>
    <source>
        <strain evidence="4 5">DSM 26736</strain>
    </source>
</reference>